<evidence type="ECO:0000256" key="11">
    <source>
        <dbReference type="PROSITE-ProRule" id="PRU00552"/>
    </source>
</evidence>
<evidence type="ECO:0000256" key="10">
    <source>
        <dbReference type="ARBA" id="ARBA00047984"/>
    </source>
</evidence>
<evidence type="ECO:0000256" key="8">
    <source>
        <dbReference type="ARBA" id="ARBA00022884"/>
    </source>
</evidence>
<dbReference type="Pfam" id="PF00271">
    <property type="entry name" value="Helicase_C"/>
    <property type="match status" value="1"/>
</dbReference>
<dbReference type="EC" id="3.6.4.13" evidence="2"/>
<organism evidence="17 18">
    <name type="scientific">Microthyrium microscopicum</name>
    <dbReference type="NCBI Taxonomy" id="703497"/>
    <lineage>
        <taxon>Eukaryota</taxon>
        <taxon>Fungi</taxon>
        <taxon>Dikarya</taxon>
        <taxon>Ascomycota</taxon>
        <taxon>Pezizomycotina</taxon>
        <taxon>Dothideomycetes</taxon>
        <taxon>Dothideomycetes incertae sedis</taxon>
        <taxon>Microthyriales</taxon>
        <taxon>Microthyriaceae</taxon>
        <taxon>Microthyrium</taxon>
    </lineage>
</organism>
<keyword evidence="9" id="KW-0539">Nucleus</keyword>
<dbReference type="SMART" id="SM00487">
    <property type="entry name" value="DEXDc"/>
    <property type="match status" value="1"/>
</dbReference>
<dbReference type="InterPro" id="IPR027417">
    <property type="entry name" value="P-loop_NTPase"/>
</dbReference>
<dbReference type="GO" id="GO:0003723">
    <property type="term" value="F:RNA binding"/>
    <property type="evidence" value="ECO:0007669"/>
    <property type="project" value="UniProtKB-KW"/>
</dbReference>
<keyword evidence="6 12" id="KW-0347">Helicase</keyword>
<evidence type="ECO:0000256" key="1">
    <source>
        <dbReference type="ARBA" id="ARBA00004123"/>
    </source>
</evidence>
<keyword evidence="3" id="KW-0690">Ribosome biogenesis</keyword>
<gene>
    <name evidence="17" type="ORF">BT63DRAFT_432636</name>
</gene>
<feature type="compositionally biased region" description="Acidic residues" evidence="13">
    <location>
        <begin position="98"/>
        <end position="122"/>
    </location>
</feature>
<dbReference type="Gene3D" id="3.40.50.300">
    <property type="entry name" value="P-loop containing nucleotide triphosphate hydrolases"/>
    <property type="match status" value="2"/>
</dbReference>
<sequence length="720" mass="79154">MVKANKRKAPGSASESNTKDALPRFDPKARKRQRVALDELGWQSVEIPDNLDDYEGFFGLEEVDDVEVIKASGLISFHAKGKDGAPQPGAEDVAKEGAEDEDEWEGFSESEAEESSQEEELEEEKKPKPARVLKSNKVAKDKELGALSFEALEDEDTEEGVDVTEWHSLNLSSGILSSLSNLKFSKPTPIQKASITEIVEGHDVIGKASTGSGKTLAYGIPIVEKALQMSQTRKEKPALALIIAPTRELAHQIGVHVTALCTKGNLDGVGVATITGGLSMQKQERLLSTSQIIIGTPGRLWEVMSTSKDALHRLKEIKFLVLDEADRLLSQGHFQEVEEIINALDKSDNTDENDDEPPALRPRQTLVFSATFHKGLQQKLGAKNRTNGDLMDQKESMSYLIKKLRFRQEKPKFIDVNPISQMATGIKEGLVECGAMEKDLYLYAMLLLHPRTRTLVFTNSISAVRRLTPYLQNLGLPVAALHSSMAQKARLRAVERFTKADNSILISTDVAARGLDIPGVQLIIHYHLPRAADMYVHRSGRTARAERKGASVILCAPEEVAGVRRLIARVHATSGGTHGKAIATLDVDRRVVARLKPRATLAKQIADVGVAKVKGRSDDKFFREAAEELGVEYDSEAMENGSGRQGRGNMRKKKERENREVSKDQMAAWRAELNGLLGQRVNLGISERYIAQGVVDVEALLKGEKGDFLGSVKGLDLENL</sequence>
<evidence type="ECO:0000313" key="17">
    <source>
        <dbReference type="EMBL" id="KAF2670281.1"/>
    </source>
</evidence>
<evidence type="ECO:0000313" key="18">
    <source>
        <dbReference type="Proteomes" id="UP000799302"/>
    </source>
</evidence>
<dbReference type="SUPFAM" id="SSF52540">
    <property type="entry name" value="P-loop containing nucleoside triphosphate hydrolases"/>
    <property type="match status" value="1"/>
</dbReference>
<evidence type="ECO:0000256" key="2">
    <source>
        <dbReference type="ARBA" id="ARBA00012552"/>
    </source>
</evidence>
<dbReference type="EMBL" id="MU004234">
    <property type="protein sequence ID" value="KAF2670281.1"/>
    <property type="molecule type" value="Genomic_DNA"/>
</dbReference>
<dbReference type="PROSITE" id="PS00039">
    <property type="entry name" value="DEAD_ATP_HELICASE"/>
    <property type="match status" value="1"/>
</dbReference>
<dbReference type="Pfam" id="PF00270">
    <property type="entry name" value="DEAD"/>
    <property type="match status" value="1"/>
</dbReference>
<dbReference type="OrthoDB" id="4310724at2759"/>
<evidence type="ECO:0000259" key="14">
    <source>
        <dbReference type="PROSITE" id="PS51192"/>
    </source>
</evidence>
<dbReference type="GO" id="GO:0042254">
    <property type="term" value="P:ribosome biogenesis"/>
    <property type="evidence" value="ECO:0007669"/>
    <property type="project" value="UniProtKB-KW"/>
</dbReference>
<evidence type="ECO:0000256" key="4">
    <source>
        <dbReference type="ARBA" id="ARBA00022741"/>
    </source>
</evidence>
<feature type="domain" description="DEAD-box RNA helicase Q" evidence="16">
    <location>
        <begin position="164"/>
        <end position="192"/>
    </location>
</feature>
<comment type="catalytic activity">
    <reaction evidence="10">
        <text>ATP + H2O = ADP + phosphate + H(+)</text>
        <dbReference type="Rhea" id="RHEA:13065"/>
        <dbReference type="ChEBI" id="CHEBI:15377"/>
        <dbReference type="ChEBI" id="CHEBI:15378"/>
        <dbReference type="ChEBI" id="CHEBI:30616"/>
        <dbReference type="ChEBI" id="CHEBI:43474"/>
        <dbReference type="ChEBI" id="CHEBI:456216"/>
        <dbReference type="EC" id="3.6.4.13"/>
    </reaction>
</comment>
<dbReference type="GO" id="GO:0005634">
    <property type="term" value="C:nucleus"/>
    <property type="evidence" value="ECO:0007669"/>
    <property type="project" value="UniProtKB-SubCell"/>
</dbReference>
<dbReference type="AlphaFoldDB" id="A0A6A6UFF1"/>
<dbReference type="InterPro" id="IPR014014">
    <property type="entry name" value="RNA_helicase_DEAD_Q_motif"/>
</dbReference>
<dbReference type="InterPro" id="IPR000629">
    <property type="entry name" value="RNA-helicase_DEAD-box_CS"/>
</dbReference>
<feature type="domain" description="Helicase ATP-binding" evidence="14">
    <location>
        <begin position="195"/>
        <end position="390"/>
    </location>
</feature>
<evidence type="ECO:0000256" key="12">
    <source>
        <dbReference type="RuleBase" id="RU000492"/>
    </source>
</evidence>
<dbReference type="PANTHER" id="PTHR47959:SF1">
    <property type="entry name" value="ATP-DEPENDENT RNA HELICASE DBPA"/>
    <property type="match status" value="1"/>
</dbReference>
<keyword evidence="7 12" id="KW-0067">ATP-binding</keyword>
<dbReference type="GO" id="GO:0005829">
    <property type="term" value="C:cytosol"/>
    <property type="evidence" value="ECO:0007669"/>
    <property type="project" value="TreeGrafter"/>
</dbReference>
<dbReference type="GO" id="GO:0010467">
    <property type="term" value="P:gene expression"/>
    <property type="evidence" value="ECO:0007669"/>
    <property type="project" value="UniProtKB-ARBA"/>
</dbReference>
<dbReference type="GO" id="GO:0005524">
    <property type="term" value="F:ATP binding"/>
    <property type="evidence" value="ECO:0007669"/>
    <property type="project" value="UniProtKB-KW"/>
</dbReference>
<dbReference type="InterPro" id="IPR050079">
    <property type="entry name" value="DEAD_box_RNA_helicase"/>
</dbReference>
<evidence type="ECO:0000259" key="16">
    <source>
        <dbReference type="PROSITE" id="PS51195"/>
    </source>
</evidence>
<keyword evidence="18" id="KW-1185">Reference proteome</keyword>
<dbReference type="GO" id="GO:0003724">
    <property type="term" value="F:RNA helicase activity"/>
    <property type="evidence" value="ECO:0007669"/>
    <property type="project" value="UniProtKB-EC"/>
</dbReference>
<comment type="similarity">
    <text evidence="12">Belongs to the DEAD box helicase family.</text>
</comment>
<dbReference type="SMART" id="SM00490">
    <property type="entry name" value="HELICc"/>
    <property type="match status" value="1"/>
</dbReference>
<dbReference type="PROSITE" id="PS51194">
    <property type="entry name" value="HELICASE_CTER"/>
    <property type="match status" value="1"/>
</dbReference>
<protein>
    <recommendedName>
        <fullName evidence="2">RNA helicase</fullName>
        <ecNumber evidence="2">3.6.4.13</ecNumber>
    </recommendedName>
</protein>
<evidence type="ECO:0000256" key="9">
    <source>
        <dbReference type="ARBA" id="ARBA00023242"/>
    </source>
</evidence>
<reference evidence="17" key="1">
    <citation type="journal article" date="2020" name="Stud. Mycol.">
        <title>101 Dothideomycetes genomes: a test case for predicting lifestyles and emergence of pathogens.</title>
        <authorList>
            <person name="Haridas S."/>
            <person name="Albert R."/>
            <person name="Binder M."/>
            <person name="Bloem J."/>
            <person name="Labutti K."/>
            <person name="Salamov A."/>
            <person name="Andreopoulos B."/>
            <person name="Baker S."/>
            <person name="Barry K."/>
            <person name="Bills G."/>
            <person name="Bluhm B."/>
            <person name="Cannon C."/>
            <person name="Castanera R."/>
            <person name="Culley D."/>
            <person name="Daum C."/>
            <person name="Ezra D."/>
            <person name="Gonzalez J."/>
            <person name="Henrissat B."/>
            <person name="Kuo A."/>
            <person name="Liang C."/>
            <person name="Lipzen A."/>
            <person name="Lutzoni F."/>
            <person name="Magnuson J."/>
            <person name="Mondo S."/>
            <person name="Nolan M."/>
            <person name="Ohm R."/>
            <person name="Pangilinan J."/>
            <person name="Park H.-J."/>
            <person name="Ramirez L."/>
            <person name="Alfaro M."/>
            <person name="Sun H."/>
            <person name="Tritt A."/>
            <person name="Yoshinaga Y."/>
            <person name="Zwiers L.-H."/>
            <person name="Turgeon B."/>
            <person name="Goodwin S."/>
            <person name="Spatafora J."/>
            <person name="Crous P."/>
            <person name="Grigoriev I."/>
        </authorList>
    </citation>
    <scope>NUCLEOTIDE SEQUENCE</scope>
    <source>
        <strain evidence="17">CBS 115976</strain>
    </source>
</reference>
<feature type="short sequence motif" description="Q motif" evidence="11">
    <location>
        <begin position="164"/>
        <end position="192"/>
    </location>
</feature>
<proteinExistence type="inferred from homology"/>
<evidence type="ECO:0000256" key="3">
    <source>
        <dbReference type="ARBA" id="ARBA00022517"/>
    </source>
</evidence>
<feature type="domain" description="Helicase C-terminal" evidence="15">
    <location>
        <begin position="439"/>
        <end position="588"/>
    </location>
</feature>
<feature type="region of interest" description="Disordered" evidence="13">
    <location>
        <begin position="78"/>
        <end position="132"/>
    </location>
</feature>
<keyword evidence="5 12" id="KW-0378">Hydrolase</keyword>
<name>A0A6A6UFF1_9PEZI</name>
<dbReference type="PANTHER" id="PTHR47959">
    <property type="entry name" value="ATP-DEPENDENT RNA HELICASE RHLE-RELATED"/>
    <property type="match status" value="1"/>
</dbReference>
<dbReference type="InterPro" id="IPR011545">
    <property type="entry name" value="DEAD/DEAH_box_helicase_dom"/>
</dbReference>
<evidence type="ECO:0000259" key="15">
    <source>
        <dbReference type="PROSITE" id="PS51194"/>
    </source>
</evidence>
<evidence type="ECO:0000256" key="5">
    <source>
        <dbReference type="ARBA" id="ARBA00022801"/>
    </source>
</evidence>
<keyword evidence="4 12" id="KW-0547">Nucleotide-binding</keyword>
<dbReference type="Proteomes" id="UP000799302">
    <property type="component" value="Unassembled WGS sequence"/>
</dbReference>
<dbReference type="InterPro" id="IPR014001">
    <property type="entry name" value="Helicase_ATP-bd"/>
</dbReference>
<dbReference type="PROSITE" id="PS51192">
    <property type="entry name" value="HELICASE_ATP_BIND_1"/>
    <property type="match status" value="1"/>
</dbReference>
<evidence type="ECO:0000256" key="7">
    <source>
        <dbReference type="ARBA" id="ARBA00022840"/>
    </source>
</evidence>
<evidence type="ECO:0000256" key="13">
    <source>
        <dbReference type="SAM" id="MobiDB-lite"/>
    </source>
</evidence>
<feature type="region of interest" description="Disordered" evidence="13">
    <location>
        <begin position="635"/>
        <end position="662"/>
    </location>
</feature>
<dbReference type="CDD" id="cd18787">
    <property type="entry name" value="SF2_C_DEAD"/>
    <property type="match status" value="1"/>
</dbReference>
<feature type="region of interest" description="Disordered" evidence="13">
    <location>
        <begin position="1"/>
        <end position="30"/>
    </location>
</feature>
<comment type="subcellular location">
    <subcellularLocation>
        <location evidence="1">Nucleus</location>
    </subcellularLocation>
</comment>
<dbReference type="PROSITE" id="PS51195">
    <property type="entry name" value="Q_MOTIF"/>
    <property type="match status" value="1"/>
</dbReference>
<keyword evidence="8" id="KW-0694">RNA-binding</keyword>
<accession>A0A6A6UFF1</accession>
<dbReference type="InterPro" id="IPR001650">
    <property type="entry name" value="Helicase_C-like"/>
</dbReference>
<evidence type="ECO:0000256" key="6">
    <source>
        <dbReference type="ARBA" id="ARBA00022806"/>
    </source>
</evidence>
<dbReference type="GO" id="GO:0016787">
    <property type="term" value="F:hydrolase activity"/>
    <property type="evidence" value="ECO:0007669"/>
    <property type="project" value="UniProtKB-KW"/>
</dbReference>
<feature type="compositionally biased region" description="Basic and acidic residues" evidence="13">
    <location>
        <begin position="17"/>
        <end position="28"/>
    </location>
</feature>